<evidence type="ECO:0000256" key="2">
    <source>
        <dbReference type="ARBA" id="ARBA00022448"/>
    </source>
</evidence>
<dbReference type="CDD" id="cd03220">
    <property type="entry name" value="ABC_KpsT_Wzt"/>
    <property type="match status" value="1"/>
</dbReference>
<evidence type="ECO:0000256" key="4">
    <source>
        <dbReference type="ARBA" id="ARBA00022840"/>
    </source>
</evidence>
<dbReference type="InterPro" id="IPR050683">
    <property type="entry name" value="Bact_Polysacc_Export_ATP-bd"/>
</dbReference>
<dbReference type="AlphaFoldDB" id="A0A1Y5TPD0"/>
<dbReference type="InterPro" id="IPR017871">
    <property type="entry name" value="ABC_transporter-like_CS"/>
</dbReference>
<evidence type="ECO:0000256" key="3">
    <source>
        <dbReference type="ARBA" id="ARBA00022741"/>
    </source>
</evidence>
<keyword evidence="3" id="KW-0547">Nucleotide-binding</keyword>
<evidence type="ECO:0000259" key="5">
    <source>
        <dbReference type="PROSITE" id="PS50893"/>
    </source>
</evidence>
<dbReference type="PANTHER" id="PTHR46743:SF2">
    <property type="entry name" value="TEICHOIC ACIDS EXPORT ATP-BINDING PROTEIN TAGH"/>
    <property type="match status" value="1"/>
</dbReference>
<dbReference type="OrthoDB" id="9778870at2"/>
<feature type="domain" description="ABC transporter" evidence="5">
    <location>
        <begin position="2"/>
        <end position="218"/>
    </location>
</feature>
<organism evidence="6 7">
    <name type="scientific">Roseisalinus antarcticus</name>
    <dbReference type="NCBI Taxonomy" id="254357"/>
    <lineage>
        <taxon>Bacteria</taxon>
        <taxon>Pseudomonadati</taxon>
        <taxon>Pseudomonadota</taxon>
        <taxon>Alphaproteobacteria</taxon>
        <taxon>Rhodobacterales</taxon>
        <taxon>Roseobacteraceae</taxon>
        <taxon>Roseisalinus</taxon>
    </lineage>
</organism>
<dbReference type="Proteomes" id="UP000193900">
    <property type="component" value="Unassembled WGS sequence"/>
</dbReference>
<dbReference type="SUPFAM" id="SSF52540">
    <property type="entry name" value="P-loop containing nucleoside triphosphate hydrolases"/>
    <property type="match status" value="1"/>
</dbReference>
<dbReference type="Gene3D" id="3.40.50.300">
    <property type="entry name" value="P-loop containing nucleotide triphosphate hydrolases"/>
    <property type="match status" value="1"/>
</dbReference>
<dbReference type="GO" id="GO:0005524">
    <property type="term" value="F:ATP binding"/>
    <property type="evidence" value="ECO:0007669"/>
    <property type="project" value="UniProtKB-KW"/>
</dbReference>
<dbReference type="GO" id="GO:0016887">
    <property type="term" value="F:ATP hydrolysis activity"/>
    <property type="evidence" value="ECO:0007669"/>
    <property type="project" value="InterPro"/>
</dbReference>
<reference evidence="6 7" key="1">
    <citation type="submission" date="2017-03" db="EMBL/GenBank/DDBJ databases">
        <authorList>
            <person name="Afonso C.L."/>
            <person name="Miller P.J."/>
            <person name="Scott M.A."/>
            <person name="Spackman E."/>
            <person name="Goraichik I."/>
            <person name="Dimitrov K.M."/>
            <person name="Suarez D.L."/>
            <person name="Swayne D.E."/>
        </authorList>
    </citation>
    <scope>NUCLEOTIDE SEQUENCE [LARGE SCALE GENOMIC DNA]</scope>
    <source>
        <strain evidence="6 7">CECT 7023</strain>
    </source>
</reference>
<keyword evidence="7" id="KW-1185">Reference proteome</keyword>
<dbReference type="InterPro" id="IPR015860">
    <property type="entry name" value="ABC_transpr_TagH-like"/>
</dbReference>
<dbReference type="GO" id="GO:0140359">
    <property type="term" value="F:ABC-type transporter activity"/>
    <property type="evidence" value="ECO:0007669"/>
    <property type="project" value="InterPro"/>
</dbReference>
<dbReference type="PROSITE" id="PS00211">
    <property type="entry name" value="ABC_TRANSPORTER_1"/>
    <property type="match status" value="1"/>
</dbReference>
<dbReference type="RefSeq" id="WP_085880118.1">
    <property type="nucleotide sequence ID" value="NZ_FWFZ01000021.1"/>
</dbReference>
<evidence type="ECO:0000256" key="1">
    <source>
        <dbReference type="ARBA" id="ARBA00005417"/>
    </source>
</evidence>
<evidence type="ECO:0000313" key="6">
    <source>
        <dbReference type="EMBL" id="SLN68778.1"/>
    </source>
</evidence>
<comment type="similarity">
    <text evidence="1">Belongs to the ABC transporter superfamily.</text>
</comment>
<dbReference type="SMART" id="SM00382">
    <property type="entry name" value="AAA"/>
    <property type="match status" value="1"/>
</dbReference>
<dbReference type="EMBL" id="FWFZ01000021">
    <property type="protein sequence ID" value="SLN68778.1"/>
    <property type="molecule type" value="Genomic_DNA"/>
</dbReference>
<dbReference type="InterPro" id="IPR003439">
    <property type="entry name" value="ABC_transporter-like_ATP-bd"/>
</dbReference>
<keyword evidence="2" id="KW-0813">Transport</keyword>
<dbReference type="PANTHER" id="PTHR46743">
    <property type="entry name" value="TEICHOIC ACIDS EXPORT ATP-BINDING PROTEIN TAGH"/>
    <property type="match status" value="1"/>
</dbReference>
<protein>
    <submittedName>
        <fullName evidence="6">Polysialic acid transport ATP-binding protein KpsT</fullName>
    </submittedName>
</protein>
<dbReference type="GO" id="GO:0016020">
    <property type="term" value="C:membrane"/>
    <property type="evidence" value="ECO:0007669"/>
    <property type="project" value="InterPro"/>
</dbReference>
<dbReference type="PROSITE" id="PS50893">
    <property type="entry name" value="ABC_TRANSPORTER_2"/>
    <property type="match status" value="1"/>
</dbReference>
<gene>
    <name evidence="6" type="primary">kpsT_1</name>
    <name evidence="6" type="ORF">ROA7023_03328</name>
</gene>
<accession>A0A1Y5TPD0</accession>
<name>A0A1Y5TPD0_9RHOB</name>
<sequence>MIRFENLSKSFWIRGHRKLVIDNLNLELPTGKSLGLLGRNGAGKSTLLQIIAGTLAPDTGRVVTDGTISWPVGFGGSFHRELTGAQNVRFVARVYGVDSDQLIAFVENFAEIGQHFNMPVRSYSAGMKARLIFGLSMGVKFDTYLIDEVTAVGDANFNRKSKAIFRERVKDASAIMVSHQMRQVKQFCDTGIVLNDGRLEYYEDLDEAIARHEAINLAA</sequence>
<dbReference type="Pfam" id="PF00005">
    <property type="entry name" value="ABC_tran"/>
    <property type="match status" value="1"/>
</dbReference>
<dbReference type="InterPro" id="IPR003593">
    <property type="entry name" value="AAA+_ATPase"/>
</dbReference>
<dbReference type="InterPro" id="IPR027417">
    <property type="entry name" value="P-loop_NTPase"/>
</dbReference>
<keyword evidence="4 6" id="KW-0067">ATP-binding</keyword>
<proteinExistence type="inferred from homology"/>
<evidence type="ECO:0000313" key="7">
    <source>
        <dbReference type="Proteomes" id="UP000193900"/>
    </source>
</evidence>